<dbReference type="SUPFAM" id="SSF53756">
    <property type="entry name" value="UDP-Glycosyltransferase/glycogen phosphorylase"/>
    <property type="match status" value="1"/>
</dbReference>
<accession>A0A517SXZ7</accession>
<protein>
    <submittedName>
        <fullName evidence="3">GDP-mannose-dependent alpha-(1-6)-phosphatidylinositol monomannoside mannosyltransferase</fullName>
    </submittedName>
</protein>
<dbReference type="PANTHER" id="PTHR12526:SF630">
    <property type="entry name" value="GLYCOSYLTRANSFERASE"/>
    <property type="match status" value="1"/>
</dbReference>
<feature type="domain" description="Glycosyltransferase subfamily 4-like N-terminal" evidence="2">
    <location>
        <begin position="7"/>
        <end position="163"/>
    </location>
</feature>
<dbReference type="Pfam" id="PF13692">
    <property type="entry name" value="Glyco_trans_1_4"/>
    <property type="match status" value="1"/>
</dbReference>
<dbReference type="Proteomes" id="UP000315003">
    <property type="component" value="Chromosome"/>
</dbReference>
<keyword evidence="4" id="KW-1185">Reference proteome</keyword>
<keyword evidence="3" id="KW-0808">Transferase</keyword>
<evidence type="ECO:0000256" key="1">
    <source>
        <dbReference type="SAM" id="MobiDB-lite"/>
    </source>
</evidence>
<feature type="region of interest" description="Disordered" evidence="1">
    <location>
        <begin position="334"/>
        <end position="400"/>
    </location>
</feature>
<name>A0A517SXZ7_9BACT</name>
<evidence type="ECO:0000313" key="4">
    <source>
        <dbReference type="Proteomes" id="UP000315003"/>
    </source>
</evidence>
<keyword evidence="3" id="KW-0328">Glycosyltransferase</keyword>
<evidence type="ECO:0000313" key="3">
    <source>
        <dbReference type="EMBL" id="QDT60911.1"/>
    </source>
</evidence>
<evidence type="ECO:0000259" key="2">
    <source>
        <dbReference type="Pfam" id="PF13439"/>
    </source>
</evidence>
<dbReference type="Gene3D" id="3.40.50.2000">
    <property type="entry name" value="Glycogen Phosphorylase B"/>
    <property type="match status" value="2"/>
</dbReference>
<dbReference type="InterPro" id="IPR028098">
    <property type="entry name" value="Glyco_trans_4-like_N"/>
</dbReference>
<reference evidence="3 4" key="1">
    <citation type="submission" date="2019-02" db="EMBL/GenBank/DDBJ databases">
        <title>Deep-cultivation of Planctomycetes and their phenomic and genomic characterization uncovers novel biology.</title>
        <authorList>
            <person name="Wiegand S."/>
            <person name="Jogler M."/>
            <person name="Boedeker C."/>
            <person name="Pinto D."/>
            <person name="Vollmers J."/>
            <person name="Rivas-Marin E."/>
            <person name="Kohn T."/>
            <person name="Peeters S.H."/>
            <person name="Heuer A."/>
            <person name="Rast P."/>
            <person name="Oberbeckmann S."/>
            <person name="Bunk B."/>
            <person name="Jeske O."/>
            <person name="Meyerdierks A."/>
            <person name="Storesund J.E."/>
            <person name="Kallscheuer N."/>
            <person name="Luecker S."/>
            <person name="Lage O.M."/>
            <person name="Pohl T."/>
            <person name="Merkel B.J."/>
            <person name="Hornburger P."/>
            <person name="Mueller R.-W."/>
            <person name="Bruemmer F."/>
            <person name="Labrenz M."/>
            <person name="Spormann A.M."/>
            <person name="Op den Camp H."/>
            <person name="Overmann J."/>
            <person name="Amann R."/>
            <person name="Jetten M.S.M."/>
            <person name="Mascher T."/>
            <person name="Medema M.H."/>
            <person name="Devos D.P."/>
            <person name="Kaster A.-K."/>
            <person name="Ovreas L."/>
            <person name="Rohde M."/>
            <person name="Galperin M.Y."/>
            <person name="Jogler C."/>
        </authorList>
    </citation>
    <scope>NUCLEOTIDE SEQUENCE [LARGE SCALE GENOMIC DNA]</scope>
    <source>
        <strain evidence="3 4">SV_7m_r</strain>
    </source>
</reference>
<dbReference type="PANTHER" id="PTHR12526">
    <property type="entry name" value="GLYCOSYLTRANSFERASE"/>
    <property type="match status" value="1"/>
</dbReference>
<organism evidence="3 4">
    <name type="scientific">Stieleria bergensis</name>
    <dbReference type="NCBI Taxonomy" id="2528025"/>
    <lineage>
        <taxon>Bacteria</taxon>
        <taxon>Pseudomonadati</taxon>
        <taxon>Planctomycetota</taxon>
        <taxon>Planctomycetia</taxon>
        <taxon>Pirellulales</taxon>
        <taxon>Pirellulaceae</taxon>
        <taxon>Stieleria</taxon>
    </lineage>
</organism>
<dbReference type="Pfam" id="PF13439">
    <property type="entry name" value="Glyco_transf_4"/>
    <property type="match status" value="1"/>
</dbReference>
<proteinExistence type="predicted"/>
<gene>
    <name evidence="3" type="primary">pimB_4</name>
    <name evidence="3" type="ORF">SV7mr_34400</name>
</gene>
<dbReference type="EMBL" id="CP036272">
    <property type="protein sequence ID" value="QDT60911.1"/>
    <property type="molecule type" value="Genomic_DNA"/>
</dbReference>
<sequence>MHVMQVAGAEVLVRQIIEQLGDKISPTILCLDAVGTIGEQLMQSGVPLTVLDRKPGMDWGVAKRMSDVVKAQQIQVLHAHQYTPFFYAALGRLRHRMPAKILFTEHGRHYPDIVSWKRRWANKVLLQRYADKVTACCDFSTQALHKIEGFPKAFTLANGVDMAELPARGDEQQTRELRSRLGLDLDRPYAACIARFHAVKDHATLIRGWQRVHQQLPEARLLLVGGGEEESQLREQVTGIEKSQAGFQDSVQFLGIRHDVPDILRAIDVFTLTSVSEAASLTLLEAMASQCASVVTAVGGNGEHLRQGTDGYLVPRADDQALASKLVELLTNKQKAKSTKNGPQRPRASPNPVQPQHRRRPLLSALRKFSSEYPTLNPPARTRREPVPGKGSRFLSATSP</sequence>
<dbReference type="GO" id="GO:0016757">
    <property type="term" value="F:glycosyltransferase activity"/>
    <property type="evidence" value="ECO:0007669"/>
    <property type="project" value="UniProtKB-KW"/>
</dbReference>
<dbReference type="AlphaFoldDB" id="A0A517SXZ7"/>